<dbReference type="PROSITE" id="PS51355">
    <property type="entry name" value="GLUTATHIONE_PEROXID_3"/>
    <property type="match status" value="1"/>
</dbReference>
<dbReference type="Proteomes" id="UP001210925">
    <property type="component" value="Unassembled WGS sequence"/>
</dbReference>
<feature type="domain" description="Thioredoxin" evidence="7">
    <location>
        <begin position="1"/>
        <end position="154"/>
    </location>
</feature>
<dbReference type="PROSITE" id="PS00460">
    <property type="entry name" value="GLUTATHIONE_PEROXID_1"/>
    <property type="match status" value="1"/>
</dbReference>
<dbReference type="PROSITE" id="PS51352">
    <property type="entry name" value="THIOREDOXIN_2"/>
    <property type="match status" value="1"/>
</dbReference>
<feature type="active site" evidence="5">
    <location>
        <position position="35"/>
    </location>
</feature>
<dbReference type="GO" id="GO:0034599">
    <property type="term" value="P:cellular response to oxidative stress"/>
    <property type="evidence" value="ECO:0007669"/>
    <property type="project" value="TreeGrafter"/>
</dbReference>
<dbReference type="FunFam" id="3.40.30.10:FF:000010">
    <property type="entry name" value="Glutathione peroxidase"/>
    <property type="match status" value="1"/>
</dbReference>
<evidence type="ECO:0000256" key="6">
    <source>
        <dbReference type="RuleBase" id="RU000499"/>
    </source>
</evidence>
<comment type="caution">
    <text evidence="8">The sequence shown here is derived from an EMBL/GenBank/DDBJ whole genome shotgun (WGS) entry which is preliminary data.</text>
</comment>
<dbReference type="PANTHER" id="PTHR11592:SF78">
    <property type="entry name" value="GLUTATHIONE PEROXIDASE"/>
    <property type="match status" value="1"/>
</dbReference>
<dbReference type="GO" id="GO:0140824">
    <property type="term" value="F:thioredoxin-dependent peroxiredoxin activity"/>
    <property type="evidence" value="ECO:0007669"/>
    <property type="project" value="UniProtKB-EC"/>
</dbReference>
<dbReference type="CDD" id="cd00340">
    <property type="entry name" value="GSH_Peroxidase"/>
    <property type="match status" value="1"/>
</dbReference>
<keyword evidence="3 6" id="KW-0560">Oxidoreductase</keyword>
<evidence type="ECO:0000256" key="1">
    <source>
        <dbReference type="ARBA" id="ARBA00006926"/>
    </source>
</evidence>
<keyword evidence="2 6" id="KW-0575">Peroxidase</keyword>
<dbReference type="InterPro" id="IPR029759">
    <property type="entry name" value="GPX_AS"/>
</dbReference>
<evidence type="ECO:0000256" key="5">
    <source>
        <dbReference type="PIRSR" id="PIRSR000303-1"/>
    </source>
</evidence>
<dbReference type="InterPro" id="IPR000889">
    <property type="entry name" value="Glutathione_peroxidase"/>
</dbReference>
<comment type="catalytic activity">
    <reaction evidence="4">
        <text>a hydroperoxide + [thioredoxin]-dithiol = an alcohol + [thioredoxin]-disulfide + H2O</text>
        <dbReference type="Rhea" id="RHEA:62620"/>
        <dbReference type="Rhea" id="RHEA-COMP:10698"/>
        <dbReference type="Rhea" id="RHEA-COMP:10700"/>
        <dbReference type="ChEBI" id="CHEBI:15377"/>
        <dbReference type="ChEBI" id="CHEBI:29950"/>
        <dbReference type="ChEBI" id="CHEBI:30879"/>
        <dbReference type="ChEBI" id="CHEBI:35924"/>
        <dbReference type="ChEBI" id="CHEBI:50058"/>
        <dbReference type="EC" id="1.11.1.24"/>
    </reaction>
</comment>
<comment type="similarity">
    <text evidence="1 6">Belongs to the glutathione peroxidase family.</text>
</comment>
<organism evidence="8 9">
    <name type="scientific">Boothiomyces macroporosus</name>
    <dbReference type="NCBI Taxonomy" id="261099"/>
    <lineage>
        <taxon>Eukaryota</taxon>
        <taxon>Fungi</taxon>
        <taxon>Fungi incertae sedis</taxon>
        <taxon>Chytridiomycota</taxon>
        <taxon>Chytridiomycota incertae sedis</taxon>
        <taxon>Chytridiomycetes</taxon>
        <taxon>Rhizophydiales</taxon>
        <taxon>Terramycetaceae</taxon>
        <taxon>Boothiomyces</taxon>
    </lineage>
</organism>
<dbReference type="PRINTS" id="PR01011">
    <property type="entry name" value="GLUTPROXDASE"/>
</dbReference>
<dbReference type="SUPFAM" id="SSF52833">
    <property type="entry name" value="Thioredoxin-like"/>
    <property type="match status" value="1"/>
</dbReference>
<evidence type="ECO:0000313" key="9">
    <source>
        <dbReference type="Proteomes" id="UP001210925"/>
    </source>
</evidence>
<dbReference type="InterPro" id="IPR013766">
    <property type="entry name" value="Thioredoxin_domain"/>
</dbReference>
<evidence type="ECO:0000259" key="7">
    <source>
        <dbReference type="PROSITE" id="PS51352"/>
    </source>
</evidence>
<evidence type="ECO:0000313" key="8">
    <source>
        <dbReference type="EMBL" id="KAJ3256759.1"/>
    </source>
</evidence>
<evidence type="ECO:0000256" key="2">
    <source>
        <dbReference type="ARBA" id="ARBA00022559"/>
    </source>
</evidence>
<evidence type="ECO:0000256" key="3">
    <source>
        <dbReference type="ARBA" id="ARBA00023002"/>
    </source>
</evidence>
<dbReference type="PANTHER" id="PTHR11592">
    <property type="entry name" value="GLUTATHIONE PEROXIDASE"/>
    <property type="match status" value="1"/>
</dbReference>
<proteinExistence type="inferred from homology"/>
<dbReference type="Gene3D" id="3.40.30.10">
    <property type="entry name" value="Glutaredoxin"/>
    <property type="match status" value="1"/>
</dbReference>
<evidence type="ECO:0000256" key="4">
    <source>
        <dbReference type="ARBA" id="ARBA00049091"/>
    </source>
</evidence>
<dbReference type="EMBL" id="JADGKB010000046">
    <property type="protein sequence ID" value="KAJ3256759.1"/>
    <property type="molecule type" value="Genomic_DNA"/>
</dbReference>
<dbReference type="InterPro" id="IPR036249">
    <property type="entry name" value="Thioredoxin-like_sf"/>
</dbReference>
<dbReference type="PIRSF" id="PIRSF000303">
    <property type="entry name" value="Glutathion_perox"/>
    <property type="match status" value="1"/>
</dbReference>
<gene>
    <name evidence="8" type="ORF">HK103_005132</name>
</gene>
<protein>
    <recommendedName>
        <fullName evidence="6">Glutathione peroxidase</fullName>
    </recommendedName>
</protein>
<reference evidence="8" key="1">
    <citation type="submission" date="2020-05" db="EMBL/GenBank/DDBJ databases">
        <title>Phylogenomic resolution of chytrid fungi.</title>
        <authorList>
            <person name="Stajich J.E."/>
            <person name="Amses K."/>
            <person name="Simmons R."/>
            <person name="Seto K."/>
            <person name="Myers J."/>
            <person name="Bonds A."/>
            <person name="Quandt C.A."/>
            <person name="Barry K."/>
            <person name="Liu P."/>
            <person name="Grigoriev I."/>
            <person name="Longcore J.E."/>
            <person name="James T.Y."/>
        </authorList>
    </citation>
    <scope>NUCLEOTIDE SEQUENCE</scope>
    <source>
        <strain evidence="8">PLAUS21</strain>
    </source>
</reference>
<dbReference type="AlphaFoldDB" id="A0AAD5UG31"/>
<sequence>MTIYQFQNNALNGKPFDNSTLEGKVVLIFNTASKCGLTYHLEGLESLYKAYKDRGLVVVGYPCNQFAKQEPGSPEEIETFCKKNYGVSFPIMEKIEVNGDNQAPIYKYLKEQTGNGDIAWNFEKFLIGRDGKVVERFNPRTEPKDLIPAIEKLL</sequence>
<dbReference type="Pfam" id="PF00255">
    <property type="entry name" value="GSHPx"/>
    <property type="match status" value="1"/>
</dbReference>
<accession>A0AAD5UG31</accession>
<name>A0AAD5UG31_9FUNG</name>
<keyword evidence="9" id="KW-1185">Reference proteome</keyword>